<evidence type="ECO:0008006" key="15">
    <source>
        <dbReference type="Google" id="ProtNLM"/>
    </source>
</evidence>
<feature type="transmembrane region" description="Helical" evidence="12">
    <location>
        <begin position="528"/>
        <end position="546"/>
    </location>
</feature>
<accession>A0A672F5N5</accession>
<name>A0A672F5N5_SALFA</name>
<reference evidence="13" key="3">
    <citation type="submission" date="2025-09" db="UniProtKB">
        <authorList>
            <consortium name="Ensembl"/>
        </authorList>
    </citation>
    <scope>IDENTIFICATION</scope>
</reference>
<dbReference type="OrthoDB" id="6429739at2759"/>
<dbReference type="OMA" id="WKNVYAA"/>
<evidence type="ECO:0000313" key="14">
    <source>
        <dbReference type="Proteomes" id="UP000472267"/>
    </source>
</evidence>
<protein>
    <recommendedName>
        <fullName evidence="15">Otopetrin 2</fullName>
    </recommendedName>
</protein>
<dbReference type="Proteomes" id="UP000472267">
    <property type="component" value="Chromosome 4"/>
</dbReference>
<sequence>MSLNNNDCNCMNSKNLCEPRRMTIKGTETEGVHLSNNINAPNQTESSSDPDLGGSEAEVARERPRNWGWMLSGIICLNILILGCALVSGSAYNNVNISGPDVQVFLIILVLLTSIWMIYYSVYTARQENAVVFRDGHAGPVWLRGGLVLFGILSILMNIFKIASYVGYLHCDSAVKVASPVVQLVFIIVQTCFLWAHAKDCVQLQRNISRCGLMLTLATNLVLWMNAVTEESVHQTEIPEYPVNVTKSSQRSAYFTRASYGDDHCKCSHGSCKIFKNAYYYLYPFNIEYSLFASAMAYVMWKNVGRVISEHGHHNIKFTLKDVILGPLLGILLVAAGLATFIVYEMEMVKEHHDDDDKTERAIMMHFVVNIVIVTLMSVASAIGSAVFKVDHREHVSDKNPTRSLDVGLLAGASLGQIIISYFTIVAMVATGAKGHLNRLNLTWAILMVIQLGLQNFFVIEGLHREPFHEVQQDTVVVNPCVLELPSGLYGLESADMDIKKPIPESTAHNLPGHAAEHRHRLPWKRRILKEVCAFLLLGNVILWIMPAFGARPQFDHDTETEFYKFNMWAAVVNIGLPFGIFYRMHSVASLFEVFLTS</sequence>
<dbReference type="GO" id="GO:0005886">
    <property type="term" value="C:plasma membrane"/>
    <property type="evidence" value="ECO:0007669"/>
    <property type="project" value="UniProtKB-SubCell"/>
</dbReference>
<dbReference type="RefSeq" id="XP_029946491.1">
    <property type="nucleotide sequence ID" value="XM_030090631.1"/>
</dbReference>
<feature type="transmembrane region" description="Helical" evidence="12">
    <location>
        <begin position="142"/>
        <end position="165"/>
    </location>
</feature>
<reference evidence="13" key="2">
    <citation type="submission" date="2025-08" db="UniProtKB">
        <authorList>
            <consortium name="Ensembl"/>
        </authorList>
    </citation>
    <scope>IDENTIFICATION</scope>
</reference>
<dbReference type="InterPro" id="IPR004878">
    <property type="entry name" value="Otopetrin"/>
</dbReference>
<evidence type="ECO:0000256" key="1">
    <source>
        <dbReference type="ARBA" id="ARBA00004651"/>
    </source>
</evidence>
<feature type="transmembrane region" description="Helical" evidence="12">
    <location>
        <begin position="104"/>
        <end position="122"/>
    </location>
</feature>
<feature type="transmembrane region" description="Helical" evidence="12">
    <location>
        <begin position="566"/>
        <end position="583"/>
    </location>
</feature>
<evidence type="ECO:0000256" key="2">
    <source>
        <dbReference type="ARBA" id="ARBA00006513"/>
    </source>
</evidence>
<evidence type="ECO:0000256" key="7">
    <source>
        <dbReference type="ARBA" id="ARBA00022989"/>
    </source>
</evidence>
<dbReference type="CTD" id="92736"/>
<keyword evidence="4" id="KW-1003">Cell membrane</keyword>
<feature type="transmembrane region" description="Helical" evidence="12">
    <location>
        <begin position="280"/>
        <end position="301"/>
    </location>
</feature>
<dbReference type="PANTHER" id="PTHR21522:SF35">
    <property type="entry name" value="PROTON CHANNEL OTOP2"/>
    <property type="match status" value="1"/>
</dbReference>
<evidence type="ECO:0000256" key="8">
    <source>
        <dbReference type="ARBA" id="ARBA00023065"/>
    </source>
</evidence>
<feature type="region of interest" description="Disordered" evidence="11">
    <location>
        <begin position="33"/>
        <end position="57"/>
    </location>
</feature>
<keyword evidence="6" id="KW-0375">Hydrogen ion transport</keyword>
<evidence type="ECO:0000256" key="9">
    <source>
        <dbReference type="ARBA" id="ARBA00023136"/>
    </source>
</evidence>
<organism evidence="13 14">
    <name type="scientific">Salarias fasciatus</name>
    <name type="common">Jewelled blenny</name>
    <name type="synonym">Blennius fasciatus</name>
    <dbReference type="NCBI Taxonomy" id="181472"/>
    <lineage>
        <taxon>Eukaryota</taxon>
        <taxon>Metazoa</taxon>
        <taxon>Chordata</taxon>
        <taxon>Craniata</taxon>
        <taxon>Vertebrata</taxon>
        <taxon>Euteleostomi</taxon>
        <taxon>Actinopterygii</taxon>
        <taxon>Neopterygii</taxon>
        <taxon>Teleostei</taxon>
        <taxon>Neoteleostei</taxon>
        <taxon>Acanthomorphata</taxon>
        <taxon>Ovalentaria</taxon>
        <taxon>Blenniimorphae</taxon>
        <taxon>Blenniiformes</taxon>
        <taxon>Blennioidei</taxon>
        <taxon>Blenniidae</taxon>
        <taxon>Salariinae</taxon>
        <taxon>Salarias</taxon>
    </lineage>
</organism>
<keyword evidence="5 12" id="KW-0812">Transmembrane</keyword>
<keyword evidence="7 12" id="KW-1133">Transmembrane helix</keyword>
<keyword evidence="14" id="KW-1185">Reference proteome</keyword>
<keyword evidence="10" id="KW-0407">Ion channel</keyword>
<dbReference type="Ensembl" id="ENSSFAT00005000726.1">
    <property type="protein sequence ID" value="ENSSFAP00005000697.1"/>
    <property type="gene ID" value="ENSSFAG00005000493.1"/>
</dbReference>
<comment type="similarity">
    <text evidence="2">Belongs to the otopetrin family.</text>
</comment>
<evidence type="ECO:0000256" key="3">
    <source>
        <dbReference type="ARBA" id="ARBA00022448"/>
    </source>
</evidence>
<evidence type="ECO:0000256" key="5">
    <source>
        <dbReference type="ARBA" id="ARBA00022692"/>
    </source>
</evidence>
<evidence type="ECO:0000313" key="13">
    <source>
        <dbReference type="Ensembl" id="ENSSFAP00005000697.1"/>
    </source>
</evidence>
<evidence type="ECO:0000256" key="12">
    <source>
        <dbReference type="SAM" id="Phobius"/>
    </source>
</evidence>
<keyword evidence="9 12" id="KW-0472">Membrane</keyword>
<dbReference type="Pfam" id="PF03189">
    <property type="entry name" value="Otopetrin"/>
    <property type="match status" value="3"/>
</dbReference>
<dbReference type="AlphaFoldDB" id="A0A672F5N5"/>
<evidence type="ECO:0000256" key="10">
    <source>
        <dbReference type="ARBA" id="ARBA00023303"/>
    </source>
</evidence>
<evidence type="ECO:0000256" key="6">
    <source>
        <dbReference type="ARBA" id="ARBA00022781"/>
    </source>
</evidence>
<keyword evidence="8" id="KW-0406">Ion transport</keyword>
<dbReference type="GeneID" id="115387777"/>
<gene>
    <name evidence="13" type="primary">otop2</name>
</gene>
<feature type="transmembrane region" description="Helical" evidence="12">
    <location>
        <begin position="322"/>
        <end position="344"/>
    </location>
</feature>
<dbReference type="PANTHER" id="PTHR21522">
    <property type="entry name" value="PROTON CHANNEL OTOP"/>
    <property type="match status" value="1"/>
</dbReference>
<feature type="transmembrane region" description="Helical" evidence="12">
    <location>
        <begin position="364"/>
        <end position="388"/>
    </location>
</feature>
<evidence type="ECO:0000256" key="4">
    <source>
        <dbReference type="ARBA" id="ARBA00022475"/>
    </source>
</evidence>
<evidence type="ECO:0000256" key="11">
    <source>
        <dbReference type="SAM" id="MobiDB-lite"/>
    </source>
</evidence>
<proteinExistence type="inferred from homology"/>
<feature type="compositionally biased region" description="Polar residues" evidence="11">
    <location>
        <begin position="34"/>
        <end position="49"/>
    </location>
</feature>
<feature type="transmembrane region" description="Helical" evidence="12">
    <location>
        <begin position="177"/>
        <end position="196"/>
    </location>
</feature>
<reference evidence="13" key="1">
    <citation type="submission" date="2019-06" db="EMBL/GenBank/DDBJ databases">
        <authorList>
            <consortium name="Wellcome Sanger Institute Data Sharing"/>
        </authorList>
    </citation>
    <scope>NUCLEOTIDE SEQUENCE [LARGE SCALE GENOMIC DNA]</scope>
</reference>
<dbReference type="InParanoid" id="A0A672F5N5"/>
<dbReference type="GO" id="GO:0015252">
    <property type="term" value="F:proton channel activity"/>
    <property type="evidence" value="ECO:0007669"/>
    <property type="project" value="InterPro"/>
</dbReference>
<keyword evidence="3" id="KW-0813">Transport</keyword>
<feature type="transmembrane region" description="Helical" evidence="12">
    <location>
        <begin position="409"/>
        <end position="430"/>
    </location>
</feature>
<feature type="transmembrane region" description="Helical" evidence="12">
    <location>
        <begin position="69"/>
        <end position="92"/>
    </location>
</feature>
<comment type="subcellular location">
    <subcellularLocation>
        <location evidence="1">Cell membrane</location>
        <topology evidence="1">Multi-pass membrane protein</topology>
    </subcellularLocation>
</comment>